<evidence type="ECO:0000313" key="3">
    <source>
        <dbReference type="Proteomes" id="UP000277570"/>
    </source>
</evidence>
<keyword evidence="3" id="KW-1185">Reference proteome</keyword>
<dbReference type="InterPro" id="IPR036366">
    <property type="entry name" value="PGBDSf"/>
</dbReference>
<feature type="domain" description="Peptidoglycan binding-like" evidence="1">
    <location>
        <begin position="408"/>
        <end position="465"/>
    </location>
</feature>
<gene>
    <name evidence="2" type="ORF">NCTC10913_04569</name>
</gene>
<evidence type="ECO:0000313" key="2">
    <source>
        <dbReference type="EMBL" id="VDG74189.1"/>
    </source>
</evidence>
<comment type="caution">
    <text evidence="2">The sequence shown here is derived from an EMBL/GenBank/DDBJ whole genome shotgun (WGS) entry which is preliminary data.</text>
</comment>
<sequence>MYATSYYDPKFKNLATSYYESNNKINPGIKPRKATVEIEYNGKNISTSLENYLKTFSYIDINTGESDSISIAIGDMDRNWINGWFPTKGDKLSVKIIYENWEKENTKEVFNCGTFILDDLSFSGWPISGDLGAVSAPANSNFKETKRTKTWEAVTLRQIAQEIANNAKVNMYYEDTNDITIKSIEQNEQTDSEFLVSLCKDYGMAIKIYSNRITLFNEYNYECKDAKCDIMANEIQSWTYNTTLSGTYTGGKIKYTDPKTKKDVKVDIGTGPRILEVNEKCDSYFDAQTKIKNKINEANKELTTMSITIMAKRGLIASDCVNIVGLGKLDGKYYIEKIIHSIGDKYTMQLELRFVVNRIGEESTGMNLMAEFQKNALADGYSVKETGVWDSQTQSLAKRAIVKYGTRGNLAKFVQTLLIQKGYKLPLYGADGIVGSETLSQINAYKASNGLSKDGTINLEVWKKLLSV</sequence>
<dbReference type="Proteomes" id="UP000277570">
    <property type="component" value="Unassembled WGS sequence"/>
</dbReference>
<proteinExistence type="predicted"/>
<dbReference type="SUPFAM" id="SSF69279">
    <property type="entry name" value="Phage tail proteins"/>
    <property type="match status" value="1"/>
</dbReference>
<dbReference type="Gene3D" id="1.10.101.10">
    <property type="entry name" value="PGBD-like superfamily/PGBD"/>
    <property type="match status" value="1"/>
</dbReference>
<evidence type="ECO:0000259" key="1">
    <source>
        <dbReference type="Pfam" id="PF01471"/>
    </source>
</evidence>
<dbReference type="Pfam" id="PF01471">
    <property type="entry name" value="PG_binding_1"/>
    <property type="match status" value="1"/>
</dbReference>
<dbReference type="RefSeq" id="WP_125149994.1">
    <property type="nucleotide sequence ID" value="NZ_UYIN01000022.1"/>
</dbReference>
<protein>
    <submittedName>
        <fullName evidence="2">Phage protein D</fullName>
    </submittedName>
</protein>
<reference evidence="2 3" key="1">
    <citation type="submission" date="2018-11" db="EMBL/GenBank/DDBJ databases">
        <authorList>
            <consortium name="Pathogen Informatics"/>
        </authorList>
    </citation>
    <scope>NUCLEOTIDE SEQUENCE [LARGE SCALE GENOMIC DNA]</scope>
    <source>
        <strain evidence="2 3">NCTC10913</strain>
    </source>
</reference>
<dbReference type="SUPFAM" id="SSF47090">
    <property type="entry name" value="PGBD-like"/>
    <property type="match status" value="1"/>
</dbReference>
<accession>A0ABY6SZV5</accession>
<dbReference type="InterPro" id="IPR002477">
    <property type="entry name" value="Peptidoglycan-bd-like"/>
</dbReference>
<dbReference type="EMBL" id="UYIN01000022">
    <property type="protein sequence ID" value="VDG74189.1"/>
    <property type="molecule type" value="Genomic_DNA"/>
</dbReference>
<organism evidence="2 3">
    <name type="scientific">Clostridium carnis</name>
    <dbReference type="NCBI Taxonomy" id="1530"/>
    <lineage>
        <taxon>Bacteria</taxon>
        <taxon>Bacillati</taxon>
        <taxon>Bacillota</taxon>
        <taxon>Clostridia</taxon>
        <taxon>Eubacteriales</taxon>
        <taxon>Clostridiaceae</taxon>
        <taxon>Clostridium</taxon>
    </lineage>
</organism>
<dbReference type="InterPro" id="IPR036365">
    <property type="entry name" value="PGBD-like_sf"/>
</dbReference>
<name>A0ABY6SZV5_9CLOT</name>